<dbReference type="PANTHER" id="PTHR42685">
    <property type="entry name" value="GERANYLGERANYL DIPHOSPHATE REDUCTASE"/>
    <property type="match status" value="1"/>
</dbReference>
<dbReference type="Pfam" id="PF01494">
    <property type="entry name" value="FAD_binding_3"/>
    <property type="match status" value="1"/>
</dbReference>
<dbReference type="SUPFAM" id="SSF51905">
    <property type="entry name" value="FAD/NAD(P)-binding domain"/>
    <property type="match status" value="1"/>
</dbReference>
<dbReference type="InterPro" id="IPR011777">
    <property type="entry name" value="Geranylgeranyl_Rdtase_fam"/>
</dbReference>
<dbReference type="InterPro" id="IPR050407">
    <property type="entry name" value="Geranylgeranyl_reductase"/>
</dbReference>
<dbReference type="eggNOG" id="COG0644">
    <property type="taxonomic scope" value="Bacteria"/>
</dbReference>
<evidence type="ECO:0000313" key="2">
    <source>
        <dbReference type="EMBL" id="ADV81726.1"/>
    </source>
</evidence>
<reference evidence="2 3" key="1">
    <citation type="journal article" date="2012" name="Stand. Genomic Sci.">
        <title>Complete genome sequence of Terriglobus saanensis type strain SP1PR4(T), an Acidobacteria from tundra soil.</title>
        <authorList>
            <person name="Rawat S.R."/>
            <person name="Mannisto M.K."/>
            <person name="Starovoytov V."/>
            <person name="Goodwin L."/>
            <person name="Nolan M."/>
            <person name="Hauser L."/>
            <person name="Land M."/>
            <person name="Davenport K.W."/>
            <person name="Woyke T."/>
            <person name="Haggblom M.M."/>
        </authorList>
    </citation>
    <scope>NUCLEOTIDE SEQUENCE</scope>
    <source>
        <strain evidence="3">ATCC BAA-1853 / DSM 23119 / SP1PR4</strain>
    </source>
</reference>
<accession>E8V7M8</accession>
<keyword evidence="3" id="KW-1185">Reference proteome</keyword>
<dbReference type="Gene3D" id="3.50.50.60">
    <property type="entry name" value="FAD/NAD(P)-binding domain"/>
    <property type="match status" value="1"/>
</dbReference>
<dbReference type="KEGG" id="tsa:AciPR4_0893"/>
<dbReference type="NCBIfam" id="TIGR02032">
    <property type="entry name" value="GG-red-SF"/>
    <property type="match status" value="1"/>
</dbReference>
<dbReference type="GO" id="GO:0016628">
    <property type="term" value="F:oxidoreductase activity, acting on the CH-CH group of donors, NAD or NADP as acceptor"/>
    <property type="evidence" value="ECO:0007669"/>
    <property type="project" value="InterPro"/>
</dbReference>
<dbReference type="EMBL" id="CP002467">
    <property type="protein sequence ID" value="ADV81726.1"/>
    <property type="molecule type" value="Genomic_DNA"/>
</dbReference>
<dbReference type="OrthoDB" id="9806565at2"/>
<evidence type="ECO:0000259" key="1">
    <source>
        <dbReference type="Pfam" id="PF01494"/>
    </source>
</evidence>
<dbReference type="InterPro" id="IPR002938">
    <property type="entry name" value="FAD-bd"/>
</dbReference>
<dbReference type="PRINTS" id="PR00420">
    <property type="entry name" value="RNGMNOXGNASE"/>
</dbReference>
<dbReference type="Proteomes" id="UP000006844">
    <property type="component" value="Chromosome"/>
</dbReference>
<dbReference type="RefSeq" id="WP_013567459.1">
    <property type="nucleotide sequence ID" value="NC_014963.1"/>
</dbReference>
<sequence>MAGKMQSELTRWWDVIVVGAGPAGCSAAYDLVLSGRRVLLLDKNDFPRSKACAGGLTMKTVQALRYSVEPVTRQLIRHVSLESKNKKSPLLEGVYPFVVMTVRSEFDDYCFKKTKELGADFLRIRGIKRIKQDGKGVTVETETETLQAKFVIGADGANSVVRQFCTDLASVKKGFALEAQLPMQSETRTVTIDVGAVKDGAAWIFPKGDHLNVGLYVINEEEHLSRKLLLDYIRRKFGSEIEGQISHVVGQYLNSYGWEGRCAQGRVLLAGDAAGLTDVMTGEGIYSAVLSGQIAAQAIEEHLCGRAVAADAYQKGLRPLINRLSLSARAASPFYSNPNFLLNVLSIPGVSSLLMKAYTRNLGAHGSGPSRSQILARKLTYGLLAGLGQKKQAS</sequence>
<dbReference type="InterPro" id="IPR036188">
    <property type="entry name" value="FAD/NAD-bd_sf"/>
</dbReference>
<protein>
    <submittedName>
        <fullName evidence="2">Geranylgeranyl reductase</fullName>
    </submittedName>
</protein>
<proteinExistence type="predicted"/>
<feature type="domain" description="FAD-binding" evidence="1">
    <location>
        <begin position="14"/>
        <end position="163"/>
    </location>
</feature>
<evidence type="ECO:0000313" key="3">
    <source>
        <dbReference type="Proteomes" id="UP000006844"/>
    </source>
</evidence>
<dbReference type="PANTHER" id="PTHR42685:SF22">
    <property type="entry name" value="CONDITIONED MEDIUM FACTOR RECEPTOR 1"/>
    <property type="match status" value="1"/>
</dbReference>
<dbReference type="GO" id="GO:0071949">
    <property type="term" value="F:FAD binding"/>
    <property type="evidence" value="ECO:0007669"/>
    <property type="project" value="InterPro"/>
</dbReference>
<gene>
    <name evidence="2" type="ordered locus">AciPR4_0893</name>
</gene>
<organism evidence="2 3">
    <name type="scientific">Terriglobus saanensis (strain ATCC BAA-1853 / DSM 23119 / SP1PR4)</name>
    <dbReference type="NCBI Taxonomy" id="401053"/>
    <lineage>
        <taxon>Bacteria</taxon>
        <taxon>Pseudomonadati</taxon>
        <taxon>Acidobacteriota</taxon>
        <taxon>Terriglobia</taxon>
        <taxon>Terriglobales</taxon>
        <taxon>Acidobacteriaceae</taxon>
        <taxon>Terriglobus</taxon>
    </lineage>
</organism>
<dbReference type="AlphaFoldDB" id="E8V7M8"/>
<name>E8V7M8_TERSS</name>
<dbReference type="HOGENOM" id="CLU_024648_5_0_0"/>
<dbReference type="STRING" id="401053.AciPR4_0893"/>